<gene>
    <name evidence="4" type="ORF">DIABBA_LOCUS10074</name>
</gene>
<keyword evidence="1" id="KW-0479">Metal-binding</keyword>
<organism evidence="4 5">
    <name type="scientific">Diabrotica balteata</name>
    <name type="common">Banded cucumber beetle</name>
    <dbReference type="NCBI Taxonomy" id="107213"/>
    <lineage>
        <taxon>Eukaryota</taxon>
        <taxon>Metazoa</taxon>
        <taxon>Ecdysozoa</taxon>
        <taxon>Arthropoda</taxon>
        <taxon>Hexapoda</taxon>
        <taxon>Insecta</taxon>
        <taxon>Pterygota</taxon>
        <taxon>Neoptera</taxon>
        <taxon>Endopterygota</taxon>
        <taxon>Coleoptera</taxon>
        <taxon>Polyphaga</taxon>
        <taxon>Cucujiformia</taxon>
        <taxon>Chrysomeloidea</taxon>
        <taxon>Chrysomelidae</taxon>
        <taxon>Galerucinae</taxon>
        <taxon>Diabroticina</taxon>
        <taxon>Diabroticites</taxon>
        <taxon>Diabrotica</taxon>
    </lineage>
</organism>
<name>A0A9N9XDB6_DIABA</name>
<dbReference type="InterPro" id="IPR001878">
    <property type="entry name" value="Znf_CCHC"/>
</dbReference>
<dbReference type="EMBL" id="OU898282">
    <property type="protein sequence ID" value="CAG9837053.1"/>
    <property type="molecule type" value="Genomic_DNA"/>
</dbReference>
<evidence type="ECO:0000313" key="5">
    <source>
        <dbReference type="Proteomes" id="UP001153709"/>
    </source>
</evidence>
<dbReference type="SMART" id="SM00343">
    <property type="entry name" value="ZnF_C2HC"/>
    <property type="match status" value="2"/>
</dbReference>
<dbReference type="PROSITE" id="PS50158">
    <property type="entry name" value="ZF_CCHC"/>
    <property type="match status" value="1"/>
</dbReference>
<dbReference type="GO" id="GO:0008270">
    <property type="term" value="F:zinc ion binding"/>
    <property type="evidence" value="ECO:0007669"/>
    <property type="project" value="UniProtKB-KW"/>
</dbReference>
<keyword evidence="1" id="KW-0863">Zinc-finger</keyword>
<sequence length="246" mass="27815">MKAAPGLDLDDVEADLRQQGIIGKVTEMKTRKPGATSSSYLLQVDKQQDLKDIKKINGVNDIRVRWDAYSKPSRATQCYNCQDFGHSARNCYKSPRCMKCAENHQTRNCPLPKGQVNKVRCCNCNEAHTSNYPMCSKHIEYLDRQAARRNRNQPQQKTAPPPPHPSAFRTTTSGFSYAQASKGVPQPSAPSKPATVQGTWAEINKIVNVEKMMAILQDMKRDLLQARSFAEKAMIFMKYEEIYNEP</sequence>
<dbReference type="OrthoDB" id="8123891at2759"/>
<feature type="domain" description="CCHC-type" evidence="3">
    <location>
        <begin position="78"/>
        <end position="91"/>
    </location>
</feature>
<evidence type="ECO:0000256" key="2">
    <source>
        <dbReference type="SAM" id="MobiDB-lite"/>
    </source>
</evidence>
<dbReference type="GO" id="GO:0003676">
    <property type="term" value="F:nucleic acid binding"/>
    <property type="evidence" value="ECO:0007669"/>
    <property type="project" value="InterPro"/>
</dbReference>
<protein>
    <recommendedName>
        <fullName evidence="3">CCHC-type domain-containing protein</fullName>
    </recommendedName>
</protein>
<reference evidence="4" key="1">
    <citation type="submission" date="2022-01" db="EMBL/GenBank/DDBJ databases">
        <authorList>
            <person name="King R."/>
        </authorList>
    </citation>
    <scope>NUCLEOTIDE SEQUENCE</scope>
</reference>
<evidence type="ECO:0000259" key="3">
    <source>
        <dbReference type="PROSITE" id="PS50158"/>
    </source>
</evidence>
<evidence type="ECO:0000313" key="4">
    <source>
        <dbReference type="EMBL" id="CAG9837053.1"/>
    </source>
</evidence>
<proteinExistence type="predicted"/>
<evidence type="ECO:0000256" key="1">
    <source>
        <dbReference type="PROSITE-ProRule" id="PRU00047"/>
    </source>
</evidence>
<feature type="region of interest" description="Disordered" evidence="2">
    <location>
        <begin position="148"/>
        <end position="171"/>
    </location>
</feature>
<accession>A0A9N9XDB6</accession>
<dbReference type="AlphaFoldDB" id="A0A9N9XDB6"/>
<dbReference type="InterPro" id="IPR036875">
    <property type="entry name" value="Znf_CCHC_sf"/>
</dbReference>
<keyword evidence="5" id="KW-1185">Reference proteome</keyword>
<dbReference type="Proteomes" id="UP001153709">
    <property type="component" value="Chromosome 7"/>
</dbReference>
<dbReference type="SUPFAM" id="SSF57756">
    <property type="entry name" value="Retrovirus zinc finger-like domains"/>
    <property type="match status" value="1"/>
</dbReference>
<dbReference type="Gene3D" id="4.10.60.10">
    <property type="entry name" value="Zinc finger, CCHC-type"/>
    <property type="match status" value="1"/>
</dbReference>
<keyword evidence="1" id="KW-0862">Zinc</keyword>